<protein>
    <recommendedName>
        <fullName evidence="4">Frequency clock protein</fullName>
    </recommendedName>
</protein>
<dbReference type="GO" id="GO:0005634">
    <property type="term" value="C:nucleus"/>
    <property type="evidence" value="ECO:0007669"/>
    <property type="project" value="InterPro"/>
</dbReference>
<name>A0A9P4MT15_9PEZI</name>
<dbReference type="Proteomes" id="UP000799439">
    <property type="component" value="Unassembled WGS sequence"/>
</dbReference>
<dbReference type="AlphaFoldDB" id="A0A9P4MT15"/>
<dbReference type="OrthoDB" id="2536795at2759"/>
<feature type="region of interest" description="Disordered" evidence="1">
    <location>
        <begin position="504"/>
        <end position="627"/>
    </location>
</feature>
<feature type="compositionally biased region" description="Low complexity" evidence="1">
    <location>
        <begin position="15"/>
        <end position="25"/>
    </location>
</feature>
<feature type="compositionally biased region" description="Polar residues" evidence="1">
    <location>
        <begin position="546"/>
        <end position="557"/>
    </location>
</feature>
<dbReference type="Pfam" id="PF09421">
    <property type="entry name" value="FRQ"/>
    <property type="match status" value="1"/>
</dbReference>
<feature type="compositionally biased region" description="Acidic residues" evidence="1">
    <location>
        <begin position="827"/>
        <end position="838"/>
    </location>
</feature>
<feature type="compositionally biased region" description="Polar residues" evidence="1">
    <location>
        <begin position="101"/>
        <end position="111"/>
    </location>
</feature>
<feature type="compositionally biased region" description="Basic and acidic residues" evidence="1">
    <location>
        <begin position="947"/>
        <end position="982"/>
    </location>
</feature>
<evidence type="ECO:0000313" key="2">
    <source>
        <dbReference type="EMBL" id="KAF2158051.1"/>
    </source>
</evidence>
<feature type="compositionally biased region" description="Basic and acidic residues" evidence="1">
    <location>
        <begin position="411"/>
        <end position="421"/>
    </location>
</feature>
<dbReference type="GO" id="GO:0005737">
    <property type="term" value="C:cytoplasm"/>
    <property type="evidence" value="ECO:0007669"/>
    <property type="project" value="InterPro"/>
</dbReference>
<feature type="compositionally biased region" description="Low complexity" evidence="1">
    <location>
        <begin position="252"/>
        <end position="274"/>
    </location>
</feature>
<organism evidence="2 3">
    <name type="scientific">Myriangium duriaei CBS 260.36</name>
    <dbReference type="NCBI Taxonomy" id="1168546"/>
    <lineage>
        <taxon>Eukaryota</taxon>
        <taxon>Fungi</taxon>
        <taxon>Dikarya</taxon>
        <taxon>Ascomycota</taxon>
        <taxon>Pezizomycotina</taxon>
        <taxon>Dothideomycetes</taxon>
        <taxon>Dothideomycetidae</taxon>
        <taxon>Myriangiales</taxon>
        <taxon>Myriangiaceae</taxon>
        <taxon>Myriangium</taxon>
    </lineage>
</organism>
<keyword evidence="3" id="KW-1185">Reference proteome</keyword>
<reference evidence="2" key="1">
    <citation type="journal article" date="2020" name="Stud. Mycol.">
        <title>101 Dothideomycetes genomes: a test case for predicting lifestyles and emergence of pathogens.</title>
        <authorList>
            <person name="Haridas S."/>
            <person name="Albert R."/>
            <person name="Binder M."/>
            <person name="Bloem J."/>
            <person name="Labutti K."/>
            <person name="Salamov A."/>
            <person name="Andreopoulos B."/>
            <person name="Baker S."/>
            <person name="Barry K."/>
            <person name="Bills G."/>
            <person name="Bluhm B."/>
            <person name="Cannon C."/>
            <person name="Castanera R."/>
            <person name="Culley D."/>
            <person name="Daum C."/>
            <person name="Ezra D."/>
            <person name="Gonzalez J."/>
            <person name="Henrissat B."/>
            <person name="Kuo A."/>
            <person name="Liang C."/>
            <person name="Lipzen A."/>
            <person name="Lutzoni F."/>
            <person name="Magnuson J."/>
            <person name="Mondo S."/>
            <person name="Nolan M."/>
            <person name="Ohm R."/>
            <person name="Pangilinan J."/>
            <person name="Park H.-J."/>
            <person name="Ramirez L."/>
            <person name="Alfaro M."/>
            <person name="Sun H."/>
            <person name="Tritt A."/>
            <person name="Yoshinaga Y."/>
            <person name="Zwiers L.-H."/>
            <person name="Turgeon B."/>
            <person name="Goodwin S."/>
            <person name="Spatafora J."/>
            <person name="Crous P."/>
            <person name="Grigoriev I."/>
        </authorList>
    </citation>
    <scope>NUCLEOTIDE SEQUENCE</scope>
    <source>
        <strain evidence="2">CBS 260.36</strain>
    </source>
</reference>
<evidence type="ECO:0000256" key="1">
    <source>
        <dbReference type="SAM" id="MobiDB-lite"/>
    </source>
</evidence>
<dbReference type="InterPro" id="IPR018554">
    <property type="entry name" value="FRQ"/>
</dbReference>
<feature type="compositionally biased region" description="Acidic residues" evidence="1">
    <location>
        <begin position="581"/>
        <end position="596"/>
    </location>
</feature>
<accession>A0A9P4MT15</accession>
<feature type="compositionally biased region" description="Acidic residues" evidence="1">
    <location>
        <begin position="868"/>
        <end position="884"/>
    </location>
</feature>
<feature type="compositionally biased region" description="Low complexity" evidence="1">
    <location>
        <begin position="69"/>
        <end position="80"/>
    </location>
</feature>
<proteinExistence type="predicted"/>
<dbReference type="EMBL" id="ML996081">
    <property type="protein sequence ID" value="KAF2158051.1"/>
    <property type="molecule type" value="Genomic_DNA"/>
</dbReference>
<evidence type="ECO:0000313" key="3">
    <source>
        <dbReference type="Proteomes" id="UP000799439"/>
    </source>
</evidence>
<feature type="compositionally biased region" description="Basic and acidic residues" evidence="1">
    <location>
        <begin position="901"/>
        <end position="914"/>
    </location>
</feature>
<dbReference type="GO" id="GO:0006355">
    <property type="term" value="P:regulation of DNA-templated transcription"/>
    <property type="evidence" value="ECO:0007669"/>
    <property type="project" value="InterPro"/>
</dbReference>
<feature type="region of interest" description="Disordered" evidence="1">
    <location>
        <begin position="806"/>
        <end position="988"/>
    </location>
</feature>
<feature type="compositionally biased region" description="Polar residues" evidence="1">
    <location>
        <begin position="510"/>
        <end position="536"/>
    </location>
</feature>
<feature type="compositionally biased region" description="Polar residues" evidence="1">
    <location>
        <begin position="715"/>
        <end position="725"/>
    </location>
</feature>
<gene>
    <name evidence="2" type="ORF">K461DRAFT_318050</name>
</gene>
<dbReference type="GO" id="GO:0007623">
    <property type="term" value="P:circadian rhythm"/>
    <property type="evidence" value="ECO:0007669"/>
    <property type="project" value="InterPro"/>
</dbReference>
<evidence type="ECO:0008006" key="4">
    <source>
        <dbReference type="Google" id="ProtNLM"/>
    </source>
</evidence>
<feature type="compositionally biased region" description="Polar residues" evidence="1">
    <location>
        <begin position="119"/>
        <end position="145"/>
    </location>
</feature>
<comment type="caution">
    <text evidence="2">The sequence shown here is derived from an EMBL/GenBank/DDBJ whole genome shotgun (WGS) entry which is preliminary data.</text>
</comment>
<feature type="region of interest" description="Disordered" evidence="1">
    <location>
        <begin position="1"/>
        <end position="160"/>
    </location>
</feature>
<feature type="region of interest" description="Disordered" evidence="1">
    <location>
        <begin position="223"/>
        <end position="284"/>
    </location>
</feature>
<feature type="compositionally biased region" description="Polar residues" evidence="1">
    <location>
        <begin position="605"/>
        <end position="622"/>
    </location>
</feature>
<sequence>MPGMQSSSMDIDIASIESKTSESSSLYPHPRRPPAHQSVSLVHNRSASRARSHSPGIGPTHQPPEPIKRPSSSPSSLKPLIGKDDSGESSNADRWFEKSNNHASRNSTSFVDDSPPFFLQNSSSDETPPLNANGQPTNAPSSSLPLRTGLLHLGTDNSSTEDFRSVIDDLTIENKKLKRKLKGYQKHQDSHLKDQKLFEVRIHGLPAAKKRELEEMLKKFATGLDKSSNPEPGNSGYGSLASNRVPGFVQNQSSDSAYASGSGSGQGSYAQSGSETKQKGSSFRQQNMSIQTFLHDIPEGLLPRHTPAMTEKAKKKLVVRRLEQIYAGKGAVVGNQHAGQQQEVSQLAAKMDRNTYFETRGQQAPQEGIREARIMRQTSTKDFAKQTEQDPSVLKGHQVNTTTKFGKAHSQRLDQRPTRPLDLDPYRAQVPADNFQYFKHLGFSPPGADAMEPPQDGHGWIYLNLLANMAQLHTINVTPEFVRKAVQDYSKKFELSSDGRKIRWRGGKSVTKTSTDGDNTPSVGASGSGHLSSERGSPNKRLKMSQLDSSESGSKPSTGLLERQENKLAYTPLFYHRSSNDDSDTSSSDENDEDTNESSFPFPQPGNSSGMTSSGIKTSSTKPIRKRDTGPIIFYNNAKFCTDLSGDVKTEEAMLYNVHLYHNLGQQPVGIAEPGSSSPPSKTDMRGPLANASELPEAMDLDDNPIPKKDELNFPDQSPLSSQSSKDPKAYEFEVSGLGGVCPADNFTINVQSMHARVDDNTAPLNTDHPIPSRYPTNIAGILQEDEHNVSRKARAAFHKKVLGTRQEHLPPSRLPDASCFMPGDITPEDDDVSDAEDAISVTGESPEMPAPSTAPQKMDLDYTSSSEESEQENEDDDEEDDDSSISSDGSLDLLATARQLDPEAVRQREREYDANMADRLAEEIPAGSSAATAGGGSGFASPASGVDRDEWENARRLYKELRARSKEAKEKRVNLKKRGSEQMDDEE</sequence>
<feature type="region of interest" description="Disordered" evidence="1">
    <location>
        <begin position="399"/>
        <end position="421"/>
    </location>
</feature>
<feature type="region of interest" description="Disordered" evidence="1">
    <location>
        <begin position="669"/>
        <end position="729"/>
    </location>
</feature>